<dbReference type="InterPro" id="IPR052544">
    <property type="entry name" value="Bacteriocin_Proc_Enz"/>
</dbReference>
<dbReference type="RefSeq" id="WP_189217475.1">
    <property type="nucleotide sequence ID" value="NZ_BMQK01000006.1"/>
</dbReference>
<dbReference type="PANTHER" id="PTHR43745">
    <property type="entry name" value="NITROREDUCTASE MJ1384-RELATED"/>
    <property type="match status" value="1"/>
</dbReference>
<dbReference type="InterPro" id="IPR020051">
    <property type="entry name" value="SagB-type_dehydrogenase"/>
</dbReference>
<feature type="region of interest" description="Disordered" evidence="1">
    <location>
        <begin position="346"/>
        <end position="372"/>
    </location>
</feature>
<dbReference type="PANTHER" id="PTHR43745:SF2">
    <property type="entry name" value="NITROREDUCTASE MJ1384-RELATED"/>
    <property type="match status" value="1"/>
</dbReference>
<dbReference type="Pfam" id="PF00881">
    <property type="entry name" value="Nitroreductase"/>
    <property type="match status" value="1"/>
</dbReference>
<reference evidence="3" key="1">
    <citation type="journal article" date="2014" name="Int. J. Syst. Evol. Microbiol.">
        <title>Complete genome sequence of Corynebacterium casei LMG S-19264T (=DSM 44701T), isolated from a smear-ripened cheese.</title>
        <authorList>
            <consortium name="US DOE Joint Genome Institute (JGI-PGF)"/>
            <person name="Walter F."/>
            <person name="Albersmeier A."/>
            <person name="Kalinowski J."/>
            <person name="Ruckert C."/>
        </authorList>
    </citation>
    <scope>NUCLEOTIDE SEQUENCE</scope>
    <source>
        <strain evidence="3">JCM 3131</strain>
    </source>
</reference>
<feature type="domain" description="Nitroreductase" evidence="2">
    <location>
        <begin position="162"/>
        <end position="344"/>
    </location>
</feature>
<accession>A0A918BE57</accession>
<dbReference type="Gene3D" id="3.40.109.10">
    <property type="entry name" value="NADH Oxidase"/>
    <property type="match status" value="1"/>
</dbReference>
<evidence type="ECO:0000259" key="2">
    <source>
        <dbReference type="Pfam" id="PF00881"/>
    </source>
</evidence>
<proteinExistence type="predicted"/>
<dbReference type="SUPFAM" id="SSF55469">
    <property type="entry name" value="FMN-dependent nitroreductase-like"/>
    <property type="match status" value="1"/>
</dbReference>
<dbReference type="NCBIfam" id="TIGR03605">
    <property type="entry name" value="antibiot_sagB"/>
    <property type="match status" value="1"/>
</dbReference>
<dbReference type="GO" id="GO:0016491">
    <property type="term" value="F:oxidoreductase activity"/>
    <property type="evidence" value="ECO:0007669"/>
    <property type="project" value="InterPro"/>
</dbReference>
<dbReference type="EMBL" id="BMQK01000006">
    <property type="protein sequence ID" value="GGQ59476.1"/>
    <property type="molecule type" value="Genomic_DNA"/>
</dbReference>
<dbReference type="CDD" id="cd02142">
    <property type="entry name" value="McbC_SagB-like_oxidoreductase"/>
    <property type="match status" value="1"/>
</dbReference>
<evidence type="ECO:0000313" key="3">
    <source>
        <dbReference type="EMBL" id="GGQ59476.1"/>
    </source>
</evidence>
<keyword evidence="4" id="KW-1185">Reference proteome</keyword>
<gene>
    <name evidence="3" type="ORF">GCM10010145_31780</name>
</gene>
<dbReference type="AlphaFoldDB" id="A0A918BE57"/>
<dbReference type="InterPro" id="IPR029479">
    <property type="entry name" value="Nitroreductase"/>
</dbReference>
<organism evidence="3 4">
    <name type="scientific">Streptomyces ruber</name>
    <dbReference type="NCBI Taxonomy" id="83378"/>
    <lineage>
        <taxon>Bacteria</taxon>
        <taxon>Bacillati</taxon>
        <taxon>Actinomycetota</taxon>
        <taxon>Actinomycetes</taxon>
        <taxon>Kitasatosporales</taxon>
        <taxon>Streptomycetaceae</taxon>
        <taxon>Streptomyces</taxon>
    </lineage>
</organism>
<reference evidence="3" key="2">
    <citation type="submission" date="2020-09" db="EMBL/GenBank/DDBJ databases">
        <authorList>
            <person name="Sun Q."/>
            <person name="Ohkuma M."/>
        </authorList>
    </citation>
    <scope>NUCLEOTIDE SEQUENCE</scope>
    <source>
        <strain evidence="3">JCM 3131</strain>
    </source>
</reference>
<evidence type="ECO:0000256" key="1">
    <source>
        <dbReference type="SAM" id="MobiDB-lite"/>
    </source>
</evidence>
<dbReference type="Proteomes" id="UP000620156">
    <property type="component" value="Unassembled WGS sequence"/>
</dbReference>
<sequence>MRLRRARCLTCYWHDGLFVVHPYPQGTPSTVHPAAAEVLTAFDEWLDPETADRSLPHLTAETVREAVRSLTEAGTLLAEGSCEAVRDEETARHWRTWAPEASFFHYATQDIDDRQPAGAGAAGFRDPAPDPVLFTGYPDAPRVLLPRPIAGLDAPYGQVLHARRTHRDFSDAPVSLGTLGVLLAAVFGPVDFIDSGRAALYRRTSPQGGARQELDTYLGILNVTGLDPGWYHYNGLEHSLELLAVGLTRDEAAVLCADQEWIGAAAFLVVLAARLERMSVKYATPRCYRVCLLNAGHLGQTFALTATALGLGPAETGAFRDTPVARRCTLDNTGHTPLHVLAAGHPGPGGGNAPPTATADAFGATRLSGSTT</sequence>
<name>A0A918BE57_9ACTN</name>
<evidence type="ECO:0000313" key="4">
    <source>
        <dbReference type="Proteomes" id="UP000620156"/>
    </source>
</evidence>
<comment type="caution">
    <text evidence="3">The sequence shown here is derived from an EMBL/GenBank/DDBJ whole genome shotgun (WGS) entry which is preliminary data.</text>
</comment>
<dbReference type="InterPro" id="IPR000415">
    <property type="entry name" value="Nitroreductase-like"/>
</dbReference>
<protein>
    <submittedName>
        <fullName evidence="3">Dehydrogenase</fullName>
    </submittedName>
</protein>